<evidence type="ECO:0000313" key="12">
    <source>
        <dbReference type="Proteomes" id="UP000256601"/>
    </source>
</evidence>
<keyword evidence="4" id="KW-0963">Cytoplasm</keyword>
<dbReference type="GeneID" id="2910041"/>
<dbReference type="AlphaFoldDB" id="A0A1D8N9Z9"/>
<dbReference type="GO" id="GO:0042254">
    <property type="term" value="P:ribosome biogenesis"/>
    <property type="evidence" value="ECO:0007669"/>
    <property type="project" value="UniProtKB-KW"/>
</dbReference>
<gene>
    <name evidence="10" type="ORF">B0I71DRAFT_134030</name>
    <name evidence="9" type="ORF">YALI1_C09451g</name>
</gene>
<dbReference type="Proteomes" id="UP000182444">
    <property type="component" value="Chromosome 1C"/>
</dbReference>
<evidence type="ECO:0000256" key="4">
    <source>
        <dbReference type="ARBA" id="ARBA00022490"/>
    </source>
</evidence>
<keyword evidence="6" id="KW-0539">Nucleus</keyword>
<dbReference type="InterPro" id="IPR022784">
    <property type="entry name" value="Ribosome_bgen_Alb1"/>
</dbReference>
<accession>A0A1D8N9Z9</accession>
<dbReference type="Pfam" id="PF09135">
    <property type="entry name" value="Alb1"/>
    <property type="match status" value="1"/>
</dbReference>
<evidence type="ECO:0000313" key="9">
    <source>
        <dbReference type="EMBL" id="AOW02461.1"/>
    </source>
</evidence>
<dbReference type="RefSeq" id="XP_501543.2">
    <property type="nucleotide sequence ID" value="XM_501543.2"/>
</dbReference>
<evidence type="ECO:0000313" key="11">
    <source>
        <dbReference type="Proteomes" id="UP000182444"/>
    </source>
</evidence>
<proteinExistence type="predicted"/>
<evidence type="ECO:0000256" key="6">
    <source>
        <dbReference type="ARBA" id="ARBA00023242"/>
    </source>
</evidence>
<protein>
    <submittedName>
        <fullName evidence="10">Alb1-domain-containing protein</fullName>
    </submittedName>
</protein>
<reference evidence="10 12" key="2">
    <citation type="submission" date="2018-07" db="EMBL/GenBank/DDBJ databases">
        <title>Draft Genome Assemblies for Five Robust Yarrowia lipolytica Strains Exhibiting High Lipid Production and Pentose Sugar Utilization and Sugar Alcohol Secretion from Undetoxified Lignocellulosic Biomass Hydrolysates.</title>
        <authorList>
            <consortium name="DOE Joint Genome Institute"/>
            <person name="Walker C."/>
            <person name="Ryu S."/>
            <person name="Na H."/>
            <person name="Zane M."/>
            <person name="LaButti K."/>
            <person name="Lipzen A."/>
            <person name="Haridas S."/>
            <person name="Barry K."/>
            <person name="Grigoriev I.V."/>
            <person name="Quarterman J."/>
            <person name="Slininger P."/>
            <person name="Dien B."/>
            <person name="Trinh C.T."/>
        </authorList>
    </citation>
    <scope>NUCLEOTIDE SEQUENCE [LARGE SCALE GENOMIC DNA]</scope>
    <source>
        <strain evidence="10 12">YB392</strain>
    </source>
</reference>
<dbReference type="EMBL" id="CP017555">
    <property type="protein sequence ID" value="AOW02461.1"/>
    <property type="molecule type" value="Genomic_DNA"/>
</dbReference>
<evidence type="ECO:0000256" key="8">
    <source>
        <dbReference type="SAM" id="MobiDB-lite"/>
    </source>
</evidence>
<dbReference type="EMBL" id="KZ859027">
    <property type="protein sequence ID" value="RDW24611.1"/>
    <property type="molecule type" value="Genomic_DNA"/>
</dbReference>
<evidence type="ECO:0000256" key="7">
    <source>
        <dbReference type="SAM" id="Coils"/>
    </source>
</evidence>
<keyword evidence="5" id="KW-0690">Ribosome biogenesis</keyword>
<dbReference type="Proteomes" id="UP000256601">
    <property type="component" value="Unassembled WGS sequence"/>
</dbReference>
<reference evidence="9 11" key="1">
    <citation type="journal article" date="2016" name="PLoS ONE">
        <title>Sequence Assembly of Yarrowia lipolytica Strain W29/CLIB89 Shows Transposable Element Diversity.</title>
        <authorList>
            <person name="Magnan C."/>
            <person name="Yu J."/>
            <person name="Chang I."/>
            <person name="Jahn E."/>
            <person name="Kanomata Y."/>
            <person name="Wu J."/>
            <person name="Zeller M."/>
            <person name="Oakes M."/>
            <person name="Baldi P."/>
            <person name="Sandmeyer S."/>
        </authorList>
    </citation>
    <scope>NUCLEOTIDE SEQUENCE [LARGE SCALE GENOMIC DNA]</scope>
    <source>
        <strain evidence="9">CLIB89</strain>
        <strain evidence="11">CLIB89(W29)</strain>
    </source>
</reference>
<dbReference type="KEGG" id="yli:2910041"/>
<keyword evidence="7" id="KW-0175">Coiled coil</keyword>
<dbReference type="VEuPathDB" id="FungiDB:YALI1_C09451g"/>
<evidence type="ECO:0000256" key="1">
    <source>
        <dbReference type="ARBA" id="ARBA00004123"/>
    </source>
</evidence>
<keyword evidence="3" id="KW-0813">Transport</keyword>
<organism evidence="9 11">
    <name type="scientific">Yarrowia lipolytica</name>
    <name type="common">Candida lipolytica</name>
    <dbReference type="NCBI Taxonomy" id="4952"/>
    <lineage>
        <taxon>Eukaryota</taxon>
        <taxon>Fungi</taxon>
        <taxon>Dikarya</taxon>
        <taxon>Ascomycota</taxon>
        <taxon>Saccharomycotina</taxon>
        <taxon>Dipodascomycetes</taxon>
        <taxon>Dipodascales</taxon>
        <taxon>Dipodascales incertae sedis</taxon>
        <taxon>Yarrowia</taxon>
    </lineage>
</organism>
<evidence type="ECO:0000256" key="5">
    <source>
        <dbReference type="ARBA" id="ARBA00022517"/>
    </source>
</evidence>
<evidence type="ECO:0000256" key="3">
    <source>
        <dbReference type="ARBA" id="ARBA00022448"/>
    </source>
</evidence>
<dbReference type="OrthoDB" id="4086363at2759"/>
<dbReference type="GO" id="GO:0005737">
    <property type="term" value="C:cytoplasm"/>
    <property type="evidence" value="ECO:0007669"/>
    <property type="project" value="UniProtKB-SubCell"/>
</dbReference>
<comment type="subcellular location">
    <subcellularLocation>
        <location evidence="2">Cytoplasm</location>
    </subcellularLocation>
    <subcellularLocation>
        <location evidence="1">Nucleus</location>
    </subcellularLocation>
</comment>
<sequence>MAKTVKSNKRADRRAMPEDINLDSPAKTDRDSGKAIVAEAIAKMKVREGDHDDLDDIIAQKTTLSGGGVTKRGHKSSKQKLRRKQAMERAFENQEQLAHKTETSKIRFKKINKNRKATWEETNEKLEAEKRHKMKDAREKAERERAKNAFALLDESEA</sequence>
<feature type="coiled-coil region" evidence="7">
    <location>
        <begin position="109"/>
        <end position="147"/>
    </location>
</feature>
<dbReference type="GO" id="GO:0005634">
    <property type="term" value="C:nucleus"/>
    <property type="evidence" value="ECO:0007669"/>
    <property type="project" value="UniProtKB-SubCell"/>
</dbReference>
<dbReference type="VEuPathDB" id="FungiDB:YALI0_C07062g"/>
<name>A0A1D8N9Z9_YARLL</name>
<evidence type="ECO:0000313" key="10">
    <source>
        <dbReference type="EMBL" id="RDW24611.1"/>
    </source>
</evidence>
<evidence type="ECO:0000256" key="2">
    <source>
        <dbReference type="ARBA" id="ARBA00004496"/>
    </source>
</evidence>
<feature type="region of interest" description="Disordered" evidence="8">
    <location>
        <begin position="1"/>
        <end position="32"/>
    </location>
</feature>